<proteinExistence type="predicted"/>
<evidence type="ECO:0000313" key="1">
    <source>
        <dbReference type="EMBL" id="RAH70749.1"/>
    </source>
</evidence>
<reference evidence="1" key="1">
    <citation type="submission" date="2018-02" db="EMBL/GenBank/DDBJ databases">
        <title>The genomes of Aspergillus section Nigri reveals drivers in fungal speciation.</title>
        <authorList>
            <consortium name="DOE Joint Genome Institute"/>
            <person name="Vesth T.C."/>
            <person name="Nybo J."/>
            <person name="Theobald S."/>
            <person name="Brandl J."/>
            <person name="Frisvad J.C."/>
            <person name="Nielsen K.F."/>
            <person name="Lyhne E.K."/>
            <person name="Kogle M.E."/>
            <person name="Kuo A."/>
            <person name="Riley R."/>
            <person name="Clum A."/>
            <person name="Nolan M."/>
            <person name="Lipzen A."/>
            <person name="Salamov A."/>
            <person name="Henrissat B."/>
            <person name="Wiebenga A."/>
            <person name="De vries R.P."/>
            <person name="Grigoriev I.V."/>
            <person name="Mortensen U.H."/>
            <person name="Andersen M.R."/>
            <person name="Baker S.E."/>
        </authorList>
    </citation>
    <scope>NUCLEOTIDE SEQUENCE</scope>
    <source>
        <strain evidence="1">CBS 121060</strain>
    </source>
</reference>
<organism evidence="1 2">
    <name type="scientific">Aspergillus aculeatinus CBS 121060</name>
    <dbReference type="NCBI Taxonomy" id="1448322"/>
    <lineage>
        <taxon>Eukaryota</taxon>
        <taxon>Fungi</taxon>
        <taxon>Dikarya</taxon>
        <taxon>Ascomycota</taxon>
        <taxon>Pezizomycotina</taxon>
        <taxon>Eurotiomycetes</taxon>
        <taxon>Eurotiomycetidae</taxon>
        <taxon>Eurotiales</taxon>
        <taxon>Aspergillaceae</taxon>
        <taxon>Aspergillus</taxon>
        <taxon>Aspergillus subgen. Circumdati</taxon>
    </lineage>
</organism>
<name>A0ACD1HBG5_9EURO</name>
<gene>
    <name evidence="1" type="ORF">BO66DRAFT_401110</name>
</gene>
<accession>A0ACD1HBG5</accession>
<protein>
    <submittedName>
        <fullName evidence="1">Uncharacterized protein</fullName>
    </submittedName>
</protein>
<dbReference type="Proteomes" id="UP000249661">
    <property type="component" value="Unassembled WGS sequence"/>
</dbReference>
<sequence length="101" mass="11511">MYAIGSIRKLVSWSVYTLQYNSEGQSSRASGRDRGFHMVPEEENINPEQRGQPINTCMLPRLQPGRKAHPRDVMVGHSRYRSQLAEVLYHHQPSAIGHQLA</sequence>
<evidence type="ECO:0000313" key="2">
    <source>
        <dbReference type="Proteomes" id="UP000249661"/>
    </source>
</evidence>
<dbReference type="EMBL" id="KZ824953">
    <property type="protein sequence ID" value="RAH70749.1"/>
    <property type="molecule type" value="Genomic_DNA"/>
</dbReference>
<keyword evidence="2" id="KW-1185">Reference proteome</keyword>